<evidence type="ECO:0000313" key="2">
    <source>
        <dbReference type="Proteomes" id="UP000615446"/>
    </source>
</evidence>
<evidence type="ECO:0000313" key="1">
    <source>
        <dbReference type="EMBL" id="GES88634.1"/>
    </source>
</evidence>
<gene>
    <name evidence="1" type="ORF">RCL2_001557200</name>
</gene>
<dbReference type="Proteomes" id="UP000615446">
    <property type="component" value="Unassembled WGS sequence"/>
</dbReference>
<proteinExistence type="predicted"/>
<dbReference type="AlphaFoldDB" id="A0A8H3LNR2"/>
<protein>
    <submittedName>
        <fullName evidence="1">Uncharacterized protein</fullName>
    </submittedName>
</protein>
<name>A0A8H3LNR2_9GLOM</name>
<reference evidence="1" key="1">
    <citation type="submission" date="2019-10" db="EMBL/GenBank/DDBJ databases">
        <title>Conservation and host-specific expression of non-tandemly repeated heterogenous ribosome RNA gene in arbuscular mycorrhizal fungi.</title>
        <authorList>
            <person name="Maeda T."/>
            <person name="Kobayashi Y."/>
            <person name="Nakagawa T."/>
            <person name="Ezawa T."/>
            <person name="Yamaguchi K."/>
            <person name="Bino T."/>
            <person name="Nishimoto Y."/>
            <person name="Shigenobu S."/>
            <person name="Kawaguchi M."/>
        </authorList>
    </citation>
    <scope>NUCLEOTIDE SEQUENCE</scope>
    <source>
        <strain evidence="1">HR1</strain>
    </source>
</reference>
<dbReference type="EMBL" id="BLAL01000180">
    <property type="protein sequence ID" value="GES88634.1"/>
    <property type="molecule type" value="Genomic_DNA"/>
</dbReference>
<sequence>MFQKKKFSNVKEFWDEVNEGLIQRSFKSYEISTNFDDSENDYIGDHDSLLDRDNKIVENSNDSTDKNYKKYPEEIDYKNKWNIEVDQKKD</sequence>
<organism evidence="1 2">
    <name type="scientific">Rhizophagus clarus</name>
    <dbReference type="NCBI Taxonomy" id="94130"/>
    <lineage>
        <taxon>Eukaryota</taxon>
        <taxon>Fungi</taxon>
        <taxon>Fungi incertae sedis</taxon>
        <taxon>Mucoromycota</taxon>
        <taxon>Glomeromycotina</taxon>
        <taxon>Glomeromycetes</taxon>
        <taxon>Glomerales</taxon>
        <taxon>Glomeraceae</taxon>
        <taxon>Rhizophagus</taxon>
    </lineage>
</organism>
<comment type="caution">
    <text evidence="1">The sequence shown here is derived from an EMBL/GenBank/DDBJ whole genome shotgun (WGS) entry which is preliminary data.</text>
</comment>
<accession>A0A8H3LNR2</accession>
<dbReference type="OrthoDB" id="2447701at2759"/>